<name>A0AAV1RNJ4_9ROSI</name>
<dbReference type="InterPro" id="IPR027417">
    <property type="entry name" value="P-loop_NTPase"/>
</dbReference>
<comment type="caution">
    <text evidence="1">The sequence shown here is derived from an EMBL/GenBank/DDBJ whole genome shotgun (WGS) entry which is preliminary data.</text>
</comment>
<dbReference type="GO" id="GO:0031969">
    <property type="term" value="C:chloroplast membrane"/>
    <property type="evidence" value="ECO:0007669"/>
    <property type="project" value="TreeGrafter"/>
</dbReference>
<organism evidence="1 2">
    <name type="scientific">Dovyalis caffra</name>
    <dbReference type="NCBI Taxonomy" id="77055"/>
    <lineage>
        <taxon>Eukaryota</taxon>
        <taxon>Viridiplantae</taxon>
        <taxon>Streptophyta</taxon>
        <taxon>Embryophyta</taxon>
        <taxon>Tracheophyta</taxon>
        <taxon>Spermatophyta</taxon>
        <taxon>Magnoliopsida</taxon>
        <taxon>eudicotyledons</taxon>
        <taxon>Gunneridae</taxon>
        <taxon>Pentapetalae</taxon>
        <taxon>rosids</taxon>
        <taxon>fabids</taxon>
        <taxon>Malpighiales</taxon>
        <taxon>Salicaceae</taxon>
        <taxon>Flacourtieae</taxon>
        <taxon>Dovyalis</taxon>
    </lineage>
</organism>
<dbReference type="PANTHER" id="PTHR43681">
    <property type="entry name" value="TRANSMEMBRANE GTPASE FZO"/>
    <property type="match status" value="1"/>
</dbReference>
<dbReference type="Gene3D" id="3.40.50.300">
    <property type="entry name" value="P-loop containing nucleotide triphosphate hydrolases"/>
    <property type="match status" value="1"/>
</dbReference>
<proteinExistence type="predicted"/>
<dbReference type="EMBL" id="CAWUPB010001111">
    <property type="protein sequence ID" value="CAK7338239.1"/>
    <property type="molecule type" value="Genomic_DNA"/>
</dbReference>
<evidence type="ECO:0000313" key="1">
    <source>
        <dbReference type="EMBL" id="CAK7338239.1"/>
    </source>
</evidence>
<gene>
    <name evidence="1" type="ORF">DCAF_LOCUS13283</name>
</gene>
<dbReference type="GO" id="GO:0010027">
    <property type="term" value="P:thylakoid membrane organization"/>
    <property type="evidence" value="ECO:0007669"/>
    <property type="project" value="TreeGrafter"/>
</dbReference>
<evidence type="ECO:0000313" key="2">
    <source>
        <dbReference type="Proteomes" id="UP001314170"/>
    </source>
</evidence>
<keyword evidence="2" id="KW-1185">Reference proteome</keyword>
<dbReference type="AlphaFoldDB" id="A0AAV1RNJ4"/>
<dbReference type="Proteomes" id="UP001314170">
    <property type="component" value="Unassembled WGS sequence"/>
</dbReference>
<protein>
    <submittedName>
        <fullName evidence="1">Uncharacterized protein</fullName>
    </submittedName>
</protein>
<dbReference type="PANTHER" id="PTHR43681:SF1">
    <property type="entry name" value="SARCALUMENIN"/>
    <property type="match status" value="1"/>
</dbReference>
<accession>A0AAV1RNJ4</accession>
<reference evidence="1 2" key="1">
    <citation type="submission" date="2024-01" db="EMBL/GenBank/DDBJ databases">
        <authorList>
            <person name="Waweru B."/>
        </authorList>
    </citation>
    <scope>NUCLEOTIDE SEQUENCE [LARGE SCALE GENOMIC DNA]</scope>
</reference>
<dbReference type="InterPro" id="IPR051943">
    <property type="entry name" value="TRAFAC_Dynamin-like_GTPase"/>
</dbReference>
<sequence>MTVFITIYRNKRWTYRAFMDFVINTVDTPGTNVSLQRQQRLTEEFVPRADLLLFLISAETLALECPGPWVWTLV</sequence>